<evidence type="ECO:0000313" key="3">
    <source>
        <dbReference type="Proteomes" id="UP001151760"/>
    </source>
</evidence>
<evidence type="ECO:0008006" key="4">
    <source>
        <dbReference type="Google" id="ProtNLM"/>
    </source>
</evidence>
<accession>A0ABQ5B7I7</accession>
<feature type="region of interest" description="Disordered" evidence="1">
    <location>
        <begin position="433"/>
        <end position="452"/>
    </location>
</feature>
<sequence>MFETGSYKSLPEHIELYEALEASMERAQRDEFFADRDKSCKRRRDDQGPPPPLDYDLSKKKRHDPGTSGSSQPPAPQSSVWKTSNTRDAPSSSSKQQSGPHSKQPVKDIPMPETANIYDSEDTGSAHLPKITLRPEWFKPIPEEYRPIFEGQAYEVVKAFYPNIVHLQFQMEEYHKMLTNQNDWTNLEGDKVMIDINRHLPLSGLLRHGRGPALSISKMKAARYHDFGLELLIPEHMWINDVCTYDISASYGISHCVVSIKAYSRYGYDYLKEITLHRADYQEYTIAEKDFKNLYPSGFEDLNLLLLQGHLNHLPGSDKRFEYKHNYIILDSPHAVVFPISNNEWKIMMFNEIYKFSDGTLTNILEALDYRVKEYMVNQLNPGVNVENRISLPTEIKLELEQTNKVLVMMFGSYEDGDGDGDTLFQQRQVQYEHVGPQDTRPQDGERSQDDDQRLDLADDLKKAQDHISSINTSHMTKITTSMYKIFT</sequence>
<comment type="caution">
    <text evidence="2">The sequence shown here is derived from an EMBL/GenBank/DDBJ whole genome shotgun (WGS) entry which is preliminary data.</text>
</comment>
<reference evidence="2" key="1">
    <citation type="journal article" date="2022" name="Int. J. Mol. Sci.">
        <title>Draft Genome of Tanacetum Coccineum: Genomic Comparison of Closely Related Tanacetum-Family Plants.</title>
        <authorList>
            <person name="Yamashiro T."/>
            <person name="Shiraishi A."/>
            <person name="Nakayama K."/>
            <person name="Satake H."/>
        </authorList>
    </citation>
    <scope>NUCLEOTIDE SEQUENCE</scope>
</reference>
<reference evidence="2" key="2">
    <citation type="submission" date="2022-01" db="EMBL/GenBank/DDBJ databases">
        <authorList>
            <person name="Yamashiro T."/>
            <person name="Shiraishi A."/>
            <person name="Satake H."/>
            <person name="Nakayama K."/>
        </authorList>
    </citation>
    <scope>NUCLEOTIDE SEQUENCE</scope>
</reference>
<name>A0ABQ5B7I7_9ASTR</name>
<feature type="region of interest" description="Disordered" evidence="1">
    <location>
        <begin position="30"/>
        <end position="126"/>
    </location>
</feature>
<keyword evidence="3" id="KW-1185">Reference proteome</keyword>
<dbReference type="EMBL" id="BQNB010012963">
    <property type="protein sequence ID" value="GJT10112.1"/>
    <property type="molecule type" value="Genomic_DNA"/>
</dbReference>
<evidence type="ECO:0000313" key="2">
    <source>
        <dbReference type="EMBL" id="GJT10112.1"/>
    </source>
</evidence>
<dbReference type="Proteomes" id="UP001151760">
    <property type="component" value="Unassembled WGS sequence"/>
</dbReference>
<feature type="compositionally biased region" description="Basic and acidic residues" evidence="1">
    <location>
        <begin position="30"/>
        <end position="47"/>
    </location>
</feature>
<feature type="compositionally biased region" description="Low complexity" evidence="1">
    <location>
        <begin position="90"/>
        <end position="103"/>
    </location>
</feature>
<protein>
    <recommendedName>
        <fullName evidence="4">Ubiquitin-like protease family profile domain-containing protein</fullName>
    </recommendedName>
</protein>
<proteinExistence type="predicted"/>
<feature type="compositionally biased region" description="Basic and acidic residues" evidence="1">
    <location>
        <begin position="441"/>
        <end position="452"/>
    </location>
</feature>
<evidence type="ECO:0000256" key="1">
    <source>
        <dbReference type="SAM" id="MobiDB-lite"/>
    </source>
</evidence>
<feature type="compositionally biased region" description="Polar residues" evidence="1">
    <location>
        <begin position="80"/>
        <end position="89"/>
    </location>
</feature>
<organism evidence="2 3">
    <name type="scientific">Tanacetum coccineum</name>
    <dbReference type="NCBI Taxonomy" id="301880"/>
    <lineage>
        <taxon>Eukaryota</taxon>
        <taxon>Viridiplantae</taxon>
        <taxon>Streptophyta</taxon>
        <taxon>Embryophyta</taxon>
        <taxon>Tracheophyta</taxon>
        <taxon>Spermatophyta</taxon>
        <taxon>Magnoliopsida</taxon>
        <taxon>eudicotyledons</taxon>
        <taxon>Gunneridae</taxon>
        <taxon>Pentapetalae</taxon>
        <taxon>asterids</taxon>
        <taxon>campanulids</taxon>
        <taxon>Asterales</taxon>
        <taxon>Asteraceae</taxon>
        <taxon>Asteroideae</taxon>
        <taxon>Anthemideae</taxon>
        <taxon>Anthemidinae</taxon>
        <taxon>Tanacetum</taxon>
    </lineage>
</organism>
<gene>
    <name evidence="2" type="ORF">Tco_0857154</name>
</gene>